<dbReference type="InterPro" id="IPR037152">
    <property type="entry name" value="L-asparaginase_N_sf"/>
</dbReference>
<evidence type="ECO:0000256" key="1">
    <source>
        <dbReference type="ARBA" id="ARBA00010518"/>
    </source>
</evidence>
<dbReference type="InterPro" id="IPR027474">
    <property type="entry name" value="L-asparaginase_N"/>
</dbReference>
<dbReference type="PROSITE" id="PS00144">
    <property type="entry name" value="ASN_GLN_ASE_1"/>
    <property type="match status" value="1"/>
</dbReference>
<evidence type="ECO:0000256" key="3">
    <source>
        <dbReference type="PIRSR" id="PIRSR001220-1"/>
    </source>
</evidence>
<dbReference type="InterPro" id="IPR006034">
    <property type="entry name" value="Asparaginase/glutaminase-like"/>
</dbReference>
<evidence type="ECO:0000313" key="10">
    <source>
        <dbReference type="Proteomes" id="UP000306236"/>
    </source>
</evidence>
<dbReference type="EMBL" id="SSWX01000002">
    <property type="protein sequence ID" value="THJ36029.1"/>
    <property type="molecule type" value="Genomic_DNA"/>
</dbReference>
<dbReference type="PIRSF" id="PIRSF001220">
    <property type="entry name" value="L-ASNase_gatD"/>
    <property type="match status" value="1"/>
</dbReference>
<dbReference type="Gene3D" id="3.40.50.40">
    <property type="match status" value="1"/>
</dbReference>
<dbReference type="Proteomes" id="UP000306236">
    <property type="component" value="Unassembled WGS sequence"/>
</dbReference>
<dbReference type="PANTHER" id="PTHR11707">
    <property type="entry name" value="L-ASPARAGINASE"/>
    <property type="match status" value="1"/>
</dbReference>
<reference evidence="9 10" key="1">
    <citation type="submission" date="2019-04" db="EMBL/GenBank/DDBJ databases">
        <title>Lampropedia sp YIM MLB12 draf genome.</title>
        <authorList>
            <person name="Wang Y.-X."/>
        </authorList>
    </citation>
    <scope>NUCLEOTIDE SEQUENCE [LARGE SCALE GENOMIC DNA]</scope>
    <source>
        <strain evidence="9 10">YIM MLB12</strain>
    </source>
</reference>
<dbReference type="PROSITE" id="PS00917">
    <property type="entry name" value="ASN_GLN_ASE_2"/>
    <property type="match status" value="1"/>
</dbReference>
<dbReference type="InterPro" id="IPR004550">
    <property type="entry name" value="AsnASE_II"/>
</dbReference>
<accession>A0A4S5BU77</accession>
<dbReference type="Gene3D" id="3.40.50.1170">
    <property type="entry name" value="L-asparaginase, N-terminal domain"/>
    <property type="match status" value="1"/>
</dbReference>
<dbReference type="OrthoDB" id="9788068at2"/>
<dbReference type="InterPro" id="IPR020827">
    <property type="entry name" value="Asparaginase/glutaminase_AS1"/>
</dbReference>
<dbReference type="AlphaFoldDB" id="A0A4S5BU77"/>
<protein>
    <submittedName>
        <fullName evidence="9">Asparaginase</fullName>
    </submittedName>
</protein>
<feature type="active site" description="O-isoaspartyl threonine intermediate" evidence="3">
    <location>
        <position position="26"/>
    </location>
</feature>
<evidence type="ECO:0000256" key="5">
    <source>
        <dbReference type="PROSITE-ProRule" id="PRU10099"/>
    </source>
</evidence>
<keyword evidence="2" id="KW-0378">Hydrolase</keyword>
<organism evidence="9 10">
    <name type="scientific">Lampropedia aestuarii</name>
    <dbReference type="NCBI Taxonomy" id="2562762"/>
    <lineage>
        <taxon>Bacteria</taxon>
        <taxon>Pseudomonadati</taxon>
        <taxon>Pseudomonadota</taxon>
        <taxon>Betaproteobacteria</taxon>
        <taxon>Burkholderiales</taxon>
        <taxon>Comamonadaceae</taxon>
        <taxon>Lampropedia</taxon>
    </lineage>
</organism>
<dbReference type="InterPro" id="IPR027475">
    <property type="entry name" value="Asparaginase/glutaminase_AS2"/>
</dbReference>
<evidence type="ECO:0000259" key="8">
    <source>
        <dbReference type="Pfam" id="PF17763"/>
    </source>
</evidence>
<feature type="binding site" evidence="4">
    <location>
        <position position="74"/>
    </location>
    <ligand>
        <name>substrate</name>
    </ligand>
</feature>
<dbReference type="SMART" id="SM00870">
    <property type="entry name" value="Asparaginase"/>
    <property type="match status" value="1"/>
</dbReference>
<feature type="active site" evidence="6">
    <location>
        <position position="107"/>
    </location>
</feature>
<evidence type="ECO:0000259" key="7">
    <source>
        <dbReference type="Pfam" id="PF00710"/>
    </source>
</evidence>
<dbReference type="InterPro" id="IPR040919">
    <property type="entry name" value="Asparaginase_C"/>
</dbReference>
<name>A0A4S5BU77_9BURK</name>
<feature type="active site" evidence="5">
    <location>
        <position position="26"/>
    </location>
</feature>
<dbReference type="GO" id="GO:0006528">
    <property type="term" value="P:asparagine metabolic process"/>
    <property type="evidence" value="ECO:0007669"/>
    <property type="project" value="InterPro"/>
</dbReference>
<evidence type="ECO:0000256" key="4">
    <source>
        <dbReference type="PIRSR" id="PIRSR001220-2"/>
    </source>
</evidence>
<dbReference type="Pfam" id="PF17763">
    <property type="entry name" value="Asparaginase_C"/>
    <property type="match status" value="1"/>
</dbReference>
<gene>
    <name evidence="9" type="ORF">E8K88_01775</name>
</gene>
<dbReference type="InterPro" id="IPR036152">
    <property type="entry name" value="Asp/glu_Ase-like_sf"/>
</dbReference>
<comment type="similarity">
    <text evidence="1">Belongs to the asparaginase 1 family.</text>
</comment>
<evidence type="ECO:0000256" key="2">
    <source>
        <dbReference type="ARBA" id="ARBA00022801"/>
    </source>
</evidence>
<feature type="domain" description="L-asparaginase N-terminal" evidence="7">
    <location>
        <begin position="19"/>
        <end position="205"/>
    </location>
</feature>
<dbReference type="SUPFAM" id="SSF53774">
    <property type="entry name" value="Glutaminase/Asparaginase"/>
    <property type="match status" value="1"/>
</dbReference>
<dbReference type="CDD" id="cd08964">
    <property type="entry name" value="L-asparaginase_II"/>
    <property type="match status" value="1"/>
</dbReference>
<feature type="binding site" evidence="4">
    <location>
        <begin position="107"/>
        <end position="108"/>
    </location>
    <ligand>
        <name>substrate</name>
    </ligand>
</feature>
<feature type="domain" description="Asparaginase/glutaminase C-terminal" evidence="8">
    <location>
        <begin position="254"/>
        <end position="318"/>
    </location>
</feature>
<dbReference type="SMR" id="A0A4S5BU77"/>
<dbReference type="PANTHER" id="PTHR11707:SF28">
    <property type="entry name" value="60 KDA LYSOPHOSPHOLIPASE"/>
    <property type="match status" value="1"/>
</dbReference>
<dbReference type="GO" id="GO:0004067">
    <property type="term" value="F:asparaginase activity"/>
    <property type="evidence" value="ECO:0007669"/>
    <property type="project" value="UniProtKB-UniRule"/>
</dbReference>
<comment type="caution">
    <text evidence="9">The sequence shown here is derived from an EMBL/GenBank/DDBJ whole genome shotgun (WGS) entry which is preliminary data.</text>
</comment>
<proteinExistence type="inferred from homology"/>
<dbReference type="PIRSF" id="PIRSF500176">
    <property type="entry name" value="L_ASNase"/>
    <property type="match status" value="1"/>
</dbReference>
<dbReference type="Pfam" id="PF00710">
    <property type="entry name" value="Asparaginase"/>
    <property type="match status" value="1"/>
</dbReference>
<evidence type="ECO:0000313" key="9">
    <source>
        <dbReference type="EMBL" id="THJ36029.1"/>
    </source>
</evidence>
<keyword evidence="10" id="KW-1185">Reference proteome</keyword>
<dbReference type="PROSITE" id="PS51732">
    <property type="entry name" value="ASN_GLN_ASE_3"/>
    <property type="match status" value="1"/>
</dbReference>
<evidence type="ECO:0000256" key="6">
    <source>
        <dbReference type="PROSITE-ProRule" id="PRU10100"/>
    </source>
</evidence>
<dbReference type="PRINTS" id="PR00139">
    <property type="entry name" value="ASNGLNASE"/>
</dbReference>
<dbReference type="InterPro" id="IPR027473">
    <property type="entry name" value="L-asparaginase_C"/>
</dbReference>
<sequence length="365" mass="38434">MPNPLLHKPPSTQHRRVLALFATGGTIAGIAQDTQSHVQYQAAALPVTALLDAVPALQHLPAEIRAEQLLAKDSKDLDPEDWLRIAQAVDQALLEPDVAGVVITHGTDTLEETAWFLHRTLRPSRKPVVLVSAMRPATALGADGPQNLLDACCVALSQVTGVVCVAAGEVHRAETVQKLQPYRIPAFGSGECGPMAWVEEGRIAWPAYTAGAIHNSATDTTVGATSNDTADSLVSRGRYHSLLNPGLQTPPPAVAWITSHAGFDARLVKALQAAGFAGVVVAGTGNASLHHALETALDAVAASGMATAITSRCAQGHIVVPSPAPSRHRHWALPAAKARIELLMELWLRNATQHTAGPALAYNNC</sequence>
<dbReference type="FunFam" id="3.40.50.1170:FF:000001">
    <property type="entry name" value="L-asparaginase 2"/>
    <property type="match status" value="1"/>
</dbReference>